<evidence type="ECO:0000313" key="3">
    <source>
        <dbReference type="EMBL" id="MFC6752137.1"/>
    </source>
</evidence>
<evidence type="ECO:0000256" key="1">
    <source>
        <dbReference type="SAM" id="Phobius"/>
    </source>
</evidence>
<feature type="transmembrane region" description="Helical" evidence="1">
    <location>
        <begin position="50"/>
        <end position="68"/>
    </location>
</feature>
<dbReference type="SUPFAM" id="SSF48317">
    <property type="entry name" value="Acid phosphatase/Vanadium-dependent haloperoxidase"/>
    <property type="match status" value="1"/>
</dbReference>
<accession>A0ABD5S6J1</accession>
<feature type="transmembrane region" description="Helical" evidence="1">
    <location>
        <begin position="200"/>
        <end position="219"/>
    </location>
</feature>
<dbReference type="Pfam" id="PF14378">
    <property type="entry name" value="PAP2_3"/>
    <property type="match status" value="1"/>
</dbReference>
<feature type="transmembrane region" description="Helical" evidence="1">
    <location>
        <begin position="108"/>
        <end position="130"/>
    </location>
</feature>
<dbReference type="Proteomes" id="UP001596442">
    <property type="component" value="Unassembled WGS sequence"/>
</dbReference>
<dbReference type="AlphaFoldDB" id="A0ABD5S6J1"/>
<comment type="caution">
    <text evidence="3">The sequence shown here is derived from an EMBL/GenBank/DDBJ whole genome shotgun (WGS) entry which is preliminary data.</text>
</comment>
<proteinExistence type="predicted"/>
<dbReference type="InterPro" id="IPR000326">
    <property type="entry name" value="PAP2/HPO"/>
</dbReference>
<dbReference type="EMBL" id="JBHSWW010000007">
    <property type="protein sequence ID" value="MFC6752137.1"/>
    <property type="molecule type" value="Genomic_DNA"/>
</dbReference>
<organism evidence="3 4">
    <name type="scientific">Halorubrum tibetense</name>
    <dbReference type="NCBI Taxonomy" id="175631"/>
    <lineage>
        <taxon>Archaea</taxon>
        <taxon>Methanobacteriati</taxon>
        <taxon>Methanobacteriota</taxon>
        <taxon>Stenosarchaea group</taxon>
        <taxon>Halobacteria</taxon>
        <taxon>Halobacteriales</taxon>
        <taxon>Haloferacaceae</taxon>
        <taxon>Halorubrum</taxon>
    </lineage>
</organism>
<feature type="transmembrane region" description="Helical" evidence="1">
    <location>
        <begin position="226"/>
        <end position="246"/>
    </location>
</feature>
<dbReference type="RefSeq" id="WP_379778493.1">
    <property type="nucleotide sequence ID" value="NZ_JBHSWW010000007.1"/>
</dbReference>
<dbReference type="InterPro" id="IPR026841">
    <property type="entry name" value="Aur1/Ipt1"/>
</dbReference>
<feature type="transmembrane region" description="Helical" evidence="1">
    <location>
        <begin position="6"/>
        <end position="29"/>
    </location>
</feature>
<keyword evidence="1" id="KW-0472">Membrane</keyword>
<evidence type="ECO:0000313" key="4">
    <source>
        <dbReference type="Proteomes" id="UP001596442"/>
    </source>
</evidence>
<feature type="transmembrane region" description="Helical" evidence="1">
    <location>
        <begin position="252"/>
        <end position="271"/>
    </location>
</feature>
<feature type="domain" description="Phosphatidic acid phosphatase type 2/haloperoxidase" evidence="2">
    <location>
        <begin position="139"/>
        <end position="267"/>
    </location>
</feature>
<dbReference type="Gene3D" id="1.20.144.10">
    <property type="entry name" value="Phosphatidic acid phosphatase type 2/haloperoxidase"/>
    <property type="match status" value="1"/>
</dbReference>
<dbReference type="GO" id="GO:0016020">
    <property type="term" value="C:membrane"/>
    <property type="evidence" value="ECO:0007669"/>
    <property type="project" value="UniProtKB-SubCell"/>
</dbReference>
<protein>
    <submittedName>
        <fullName evidence="3">Phosphatase PAP2 family protein</fullName>
    </submittedName>
</protein>
<dbReference type="InterPro" id="IPR036938">
    <property type="entry name" value="PAP2/HPO_sf"/>
</dbReference>
<dbReference type="SMART" id="SM00014">
    <property type="entry name" value="acidPPc"/>
    <property type="match status" value="1"/>
</dbReference>
<keyword evidence="1" id="KW-0812">Transmembrane</keyword>
<keyword evidence="1" id="KW-1133">Transmembrane helix</keyword>
<keyword evidence="4" id="KW-1185">Reference proteome</keyword>
<sequence>MLDLGVLVLAAVILVATLAGIAAVGWLCVGPDRLRAARRRPGWFAERLRAVVPYVGALALVLVVNKGLQGVIERFSHAYGVEATATLHAIEGDIVVSFQSLLPTPATVYFAAVYVVGYAVLLVAPLLVYLFAERAQPMKRLVAAYAVNYAVAVGCYAAVVAYGPRNAARASDGTSADAPLLEFVPDITSITALVNTNTNVFPSLHAALSVTVLLVAATTRTEFERWFAVAAVLGSSVVVSTMALGIHWVTDVVAGIVLAVVAVAISGRIVAE</sequence>
<evidence type="ECO:0000259" key="2">
    <source>
        <dbReference type="SMART" id="SM00014"/>
    </source>
</evidence>
<gene>
    <name evidence="3" type="ORF">ACFQEU_01435</name>
</gene>
<feature type="transmembrane region" description="Helical" evidence="1">
    <location>
        <begin position="142"/>
        <end position="162"/>
    </location>
</feature>
<reference evidence="3 4" key="1">
    <citation type="journal article" date="2019" name="Int. J. Syst. Evol. Microbiol.">
        <title>The Global Catalogue of Microorganisms (GCM) 10K type strain sequencing project: providing services to taxonomists for standard genome sequencing and annotation.</title>
        <authorList>
            <consortium name="The Broad Institute Genomics Platform"/>
            <consortium name="The Broad Institute Genome Sequencing Center for Infectious Disease"/>
            <person name="Wu L."/>
            <person name="Ma J."/>
        </authorList>
    </citation>
    <scope>NUCLEOTIDE SEQUENCE [LARGE SCALE GENOMIC DNA]</scope>
    <source>
        <strain evidence="3 4">CGMCC 1.3239</strain>
    </source>
</reference>
<name>A0ABD5S6J1_9EURY</name>